<dbReference type="Pfam" id="PF22752">
    <property type="entry name" value="DUF488-N3i"/>
    <property type="match status" value="1"/>
</dbReference>
<comment type="caution">
    <text evidence="1">The sequence shown here is derived from an EMBL/GenBank/DDBJ whole genome shotgun (WGS) entry which is preliminary data.</text>
</comment>
<dbReference type="PANTHER" id="PTHR36849:SF1">
    <property type="entry name" value="CYTOPLASMIC PROTEIN"/>
    <property type="match status" value="1"/>
</dbReference>
<dbReference type="RefSeq" id="WP_148472526.1">
    <property type="nucleotide sequence ID" value="NZ_JAOQJD010000004.1"/>
</dbReference>
<sequence>MYPIKIKRAYEKADPDDGARILVDRYWPRGVSKERANLDSWAKEVCPSTGLRKWFDHREDRFTEFTDKYLEELNGSEEAKAWRQSVIDGLRHGSVTLVYGAKSEKINHARVLKAWVEEALNEKVKP</sequence>
<reference evidence="1 2" key="1">
    <citation type="submission" date="2024-04" db="EMBL/GenBank/DDBJ databases">
        <title>Human intestinal bacterial collection.</title>
        <authorList>
            <person name="Pauvert C."/>
            <person name="Hitch T.C.A."/>
            <person name="Clavel T."/>
        </authorList>
    </citation>
    <scope>NUCLEOTIDE SEQUENCE [LARGE SCALE GENOMIC DNA]</scope>
    <source>
        <strain evidence="1 2">CLA-SR-H026</strain>
    </source>
</reference>
<dbReference type="Proteomes" id="UP001481872">
    <property type="component" value="Unassembled WGS sequence"/>
</dbReference>
<proteinExistence type="predicted"/>
<protein>
    <submittedName>
        <fullName evidence="1">DUF488 family protein</fullName>
    </submittedName>
</protein>
<dbReference type="PANTHER" id="PTHR36849">
    <property type="entry name" value="CYTOPLASMIC PROTEIN-RELATED"/>
    <property type="match status" value="1"/>
</dbReference>
<evidence type="ECO:0000313" key="2">
    <source>
        <dbReference type="Proteomes" id="UP001481872"/>
    </source>
</evidence>
<dbReference type="InterPro" id="IPR052552">
    <property type="entry name" value="YeaO-like"/>
</dbReference>
<evidence type="ECO:0000313" key="1">
    <source>
        <dbReference type="EMBL" id="MEQ3354260.1"/>
    </source>
</evidence>
<name>A0ABV1J7T7_9FIRM</name>
<organism evidence="1 2">
    <name type="scientific">Aedoeadaptatus acetigenes</name>
    <dbReference type="NCBI Taxonomy" id="2981723"/>
    <lineage>
        <taxon>Bacteria</taxon>
        <taxon>Bacillati</taxon>
        <taxon>Bacillota</taxon>
        <taxon>Tissierellia</taxon>
        <taxon>Tissierellales</taxon>
        <taxon>Peptoniphilaceae</taxon>
        <taxon>Aedoeadaptatus</taxon>
    </lineage>
</organism>
<keyword evidence="2" id="KW-1185">Reference proteome</keyword>
<gene>
    <name evidence="1" type="ORF">AAA081_08145</name>
</gene>
<accession>A0ABV1J7T7</accession>
<dbReference type="EMBL" id="JBBNPS010000031">
    <property type="protein sequence ID" value="MEQ3354260.1"/>
    <property type="molecule type" value="Genomic_DNA"/>
</dbReference>